<protein>
    <submittedName>
        <fullName evidence="1">Uncharacterized protein</fullName>
    </submittedName>
</protein>
<dbReference type="EMBL" id="CP020946">
    <property type="protein sequence ID" value="ASD63376.1"/>
    <property type="molecule type" value="Genomic_DNA"/>
</dbReference>
<proteinExistence type="predicted"/>
<dbReference type="AlphaFoldDB" id="A0A1Z3N7E6"/>
<accession>A0A1Z3N7E6</accession>
<sequence length="66" mass="7406">MQFSDSKVPVPGATSNLHLEALFVEFLKTAFGFSLQRETLNSMAGLSWIFKAMLRDKNECKLLLLA</sequence>
<reference evidence="1 2" key="1">
    <citation type="submission" date="2017-04" db="EMBL/GenBank/DDBJ databases">
        <title>Whole genome sequence of Bdellovibrio bacteriovorus strain SSB218315.</title>
        <authorList>
            <person name="Oyedara O."/>
            <person name="Rodriguez-Perez M.A."/>
        </authorList>
    </citation>
    <scope>NUCLEOTIDE SEQUENCE [LARGE SCALE GENOMIC DNA]</scope>
    <source>
        <strain evidence="1 2">SSB218315</strain>
    </source>
</reference>
<evidence type="ECO:0000313" key="1">
    <source>
        <dbReference type="EMBL" id="ASD63376.1"/>
    </source>
</evidence>
<gene>
    <name evidence="1" type="ORF">B9G79_07215</name>
</gene>
<dbReference type="Proteomes" id="UP000197003">
    <property type="component" value="Chromosome"/>
</dbReference>
<name>A0A1Z3N7E6_BDEBC</name>
<evidence type="ECO:0000313" key="2">
    <source>
        <dbReference type="Proteomes" id="UP000197003"/>
    </source>
</evidence>
<organism evidence="1 2">
    <name type="scientific">Bdellovibrio bacteriovorus</name>
    <dbReference type="NCBI Taxonomy" id="959"/>
    <lineage>
        <taxon>Bacteria</taxon>
        <taxon>Pseudomonadati</taxon>
        <taxon>Bdellovibrionota</taxon>
        <taxon>Bdellovibrionia</taxon>
        <taxon>Bdellovibrionales</taxon>
        <taxon>Pseudobdellovibrionaceae</taxon>
        <taxon>Bdellovibrio</taxon>
    </lineage>
</organism>